<dbReference type="EMBL" id="JBBMFJ010000026">
    <property type="protein sequence ID" value="MEQ2563874.1"/>
    <property type="molecule type" value="Genomic_DNA"/>
</dbReference>
<dbReference type="GO" id="GO:0016757">
    <property type="term" value="F:glycosyltransferase activity"/>
    <property type="evidence" value="ECO:0007669"/>
    <property type="project" value="UniProtKB-KW"/>
</dbReference>
<gene>
    <name evidence="2" type="ORF">WMO41_11995</name>
</gene>
<accession>A0ABV1HNI2</accession>
<dbReference type="Gene3D" id="3.90.550.10">
    <property type="entry name" value="Spore Coat Polysaccharide Biosynthesis Protein SpsA, Chain A"/>
    <property type="match status" value="1"/>
</dbReference>
<feature type="domain" description="Glycosyltransferase 2-like" evidence="1">
    <location>
        <begin position="6"/>
        <end position="166"/>
    </location>
</feature>
<dbReference type="Proteomes" id="UP001437460">
    <property type="component" value="Unassembled WGS sequence"/>
</dbReference>
<sequence>MDKIVSFIIPSYNVEKYLNKCLTSFLNLEVLDLIEVIVVDDGSKDQTAQIARNYIEQYPNVFRLISKENGGHGSTINVGTAAAAGRYLKVIDADDWVITENLKEFVDKLAVCTADVVLNPYHQVDMMTGEKTVWKMFLDQYETIYTLEDVVRNWKNFDRCFAFHGICYNREFYQKHRYELPEKIFYEDHEYTTIPCSYAASIYPMDLYLYQYLVGNAEQSVSVTNRLKRMSHVEKVTEDLIRHYNAHPEFSGAAKEYIYKKTEGVILSYYVAGCIMNPDKKAGRRDCVRYNEMIRSLNPEIFSRVRKKYQIYEWMNRFHVSLHLYEQLLHSGLYNKIRNNQKIETDS</sequence>
<dbReference type="EC" id="2.4.-.-" evidence="2"/>
<reference evidence="2 3" key="1">
    <citation type="submission" date="2024-03" db="EMBL/GenBank/DDBJ databases">
        <title>Human intestinal bacterial collection.</title>
        <authorList>
            <person name="Pauvert C."/>
            <person name="Hitch T.C.A."/>
            <person name="Clavel T."/>
        </authorList>
    </citation>
    <scope>NUCLEOTIDE SEQUENCE [LARGE SCALE GENOMIC DNA]</scope>
    <source>
        <strain evidence="2 3">CLA-AP-H27</strain>
    </source>
</reference>
<keyword evidence="2" id="KW-0808">Transferase</keyword>
<proteinExistence type="predicted"/>
<name>A0ABV1HNI2_9FIRM</name>
<dbReference type="InterPro" id="IPR001173">
    <property type="entry name" value="Glyco_trans_2-like"/>
</dbReference>
<evidence type="ECO:0000259" key="1">
    <source>
        <dbReference type="Pfam" id="PF00535"/>
    </source>
</evidence>
<organism evidence="2 3">
    <name type="scientific">Ventrimonas faecis</name>
    <dbReference type="NCBI Taxonomy" id="3133170"/>
    <lineage>
        <taxon>Bacteria</taxon>
        <taxon>Bacillati</taxon>
        <taxon>Bacillota</taxon>
        <taxon>Clostridia</taxon>
        <taxon>Lachnospirales</taxon>
        <taxon>Lachnospiraceae</taxon>
        <taxon>Ventrimonas</taxon>
    </lineage>
</organism>
<dbReference type="RefSeq" id="WP_349229950.1">
    <property type="nucleotide sequence ID" value="NZ_JBBMFJ010000026.1"/>
</dbReference>
<comment type="caution">
    <text evidence="2">The sequence shown here is derived from an EMBL/GenBank/DDBJ whole genome shotgun (WGS) entry which is preliminary data.</text>
</comment>
<dbReference type="InterPro" id="IPR029044">
    <property type="entry name" value="Nucleotide-diphossugar_trans"/>
</dbReference>
<evidence type="ECO:0000313" key="2">
    <source>
        <dbReference type="EMBL" id="MEQ2563874.1"/>
    </source>
</evidence>
<dbReference type="CDD" id="cd00761">
    <property type="entry name" value="Glyco_tranf_GTA_type"/>
    <property type="match status" value="1"/>
</dbReference>
<keyword evidence="2" id="KW-0328">Glycosyltransferase</keyword>
<dbReference type="PANTHER" id="PTHR22916">
    <property type="entry name" value="GLYCOSYLTRANSFERASE"/>
    <property type="match status" value="1"/>
</dbReference>
<dbReference type="SUPFAM" id="SSF53448">
    <property type="entry name" value="Nucleotide-diphospho-sugar transferases"/>
    <property type="match status" value="1"/>
</dbReference>
<protein>
    <submittedName>
        <fullName evidence="2">Glycosyltransferase family 2 protein</fullName>
        <ecNumber evidence="2">2.4.-.-</ecNumber>
    </submittedName>
</protein>
<dbReference type="PANTHER" id="PTHR22916:SF3">
    <property type="entry name" value="UDP-GLCNAC:BETAGAL BETA-1,3-N-ACETYLGLUCOSAMINYLTRANSFERASE-LIKE PROTEIN 1"/>
    <property type="match status" value="1"/>
</dbReference>
<dbReference type="Pfam" id="PF00535">
    <property type="entry name" value="Glycos_transf_2"/>
    <property type="match status" value="1"/>
</dbReference>
<evidence type="ECO:0000313" key="3">
    <source>
        <dbReference type="Proteomes" id="UP001437460"/>
    </source>
</evidence>
<keyword evidence="3" id="KW-1185">Reference proteome</keyword>